<reference evidence="2" key="1">
    <citation type="submission" date="2017-09" db="EMBL/GenBank/DDBJ databases">
        <authorList>
            <person name="Varghese N."/>
            <person name="Submissions S."/>
        </authorList>
    </citation>
    <scope>NUCLEOTIDE SEQUENCE [LARGE SCALE GENOMIC DNA]</scope>
    <source>
        <strain evidence="2">JKS000234</strain>
    </source>
</reference>
<name>A0A286BXG0_9GAMM</name>
<accession>A0A286BXG0</accession>
<proteinExistence type="predicted"/>
<dbReference type="EMBL" id="OCMY01000001">
    <property type="protein sequence ID" value="SOD38845.1"/>
    <property type="molecule type" value="Genomic_DNA"/>
</dbReference>
<sequence length="37" mass="4090">MVRKVLMRKDTNGMIFQSKADSFLGAERDTVESGTAV</sequence>
<dbReference type="Proteomes" id="UP000219271">
    <property type="component" value="Unassembled WGS sequence"/>
</dbReference>
<organism evidence="1 2">
    <name type="scientific">Candidatus Pantoea floridensis</name>
    <dbReference type="NCBI Taxonomy" id="1938870"/>
    <lineage>
        <taxon>Bacteria</taxon>
        <taxon>Pseudomonadati</taxon>
        <taxon>Pseudomonadota</taxon>
        <taxon>Gammaproteobacteria</taxon>
        <taxon>Enterobacterales</taxon>
        <taxon>Erwiniaceae</taxon>
        <taxon>Pantoea</taxon>
    </lineage>
</organism>
<evidence type="ECO:0000313" key="1">
    <source>
        <dbReference type="EMBL" id="SOD38845.1"/>
    </source>
</evidence>
<evidence type="ECO:0000313" key="2">
    <source>
        <dbReference type="Proteomes" id="UP000219271"/>
    </source>
</evidence>
<keyword evidence="2" id="KW-1185">Reference proteome</keyword>
<protein>
    <submittedName>
        <fullName evidence="1">Uncharacterized protein</fullName>
    </submittedName>
</protein>
<dbReference type="AlphaFoldDB" id="A0A286BXG0"/>
<gene>
    <name evidence="1" type="ORF">SAMN06273570_3279</name>
</gene>